<dbReference type="AlphaFoldDB" id="A0A165KUA4"/>
<dbReference type="EMBL" id="KV425937">
    <property type="protein sequence ID" value="KZV96908.1"/>
    <property type="molecule type" value="Genomic_DNA"/>
</dbReference>
<evidence type="ECO:0008006" key="4">
    <source>
        <dbReference type="Google" id="ProtNLM"/>
    </source>
</evidence>
<reference evidence="2 3" key="1">
    <citation type="journal article" date="2016" name="Mol. Biol. Evol.">
        <title>Comparative Genomics of Early-Diverging Mushroom-Forming Fungi Provides Insights into the Origins of Lignocellulose Decay Capabilities.</title>
        <authorList>
            <person name="Nagy L.G."/>
            <person name="Riley R."/>
            <person name="Tritt A."/>
            <person name="Adam C."/>
            <person name="Daum C."/>
            <person name="Floudas D."/>
            <person name="Sun H."/>
            <person name="Yadav J.S."/>
            <person name="Pangilinan J."/>
            <person name="Larsson K.H."/>
            <person name="Matsuura K."/>
            <person name="Barry K."/>
            <person name="Labutti K."/>
            <person name="Kuo R."/>
            <person name="Ohm R.A."/>
            <person name="Bhattacharya S.S."/>
            <person name="Shirouzu T."/>
            <person name="Yoshinaga Y."/>
            <person name="Martin F.M."/>
            <person name="Grigoriev I.V."/>
            <person name="Hibbett D.S."/>
        </authorList>
    </citation>
    <scope>NUCLEOTIDE SEQUENCE [LARGE SCALE GENOMIC DNA]</scope>
    <source>
        <strain evidence="2 3">HHB12029</strain>
    </source>
</reference>
<dbReference type="OrthoDB" id="3365698at2759"/>
<accession>A0A165KUA4</accession>
<dbReference type="InParanoid" id="A0A165KUA4"/>
<feature type="chain" id="PRO_5007861237" description="F-box domain-containing protein" evidence="1">
    <location>
        <begin position="18"/>
        <end position="431"/>
    </location>
</feature>
<evidence type="ECO:0000313" key="2">
    <source>
        <dbReference type="EMBL" id="KZV96908.1"/>
    </source>
</evidence>
<sequence length="431" mass="48108">MKALAGLAGGLLAAAQANVDAIAAEMRAVTTTEDILTNRLDDMRSQHRRDIWTNIVPLDILQHIFEQCTISSAEIVENFGLELPAYTQAAAPFAIATTCSHWRSSSTCDATPLDVYLHAPLDISLYFADYEDNPSGLGTIIDALTAHATRMRSFELWLPYKYSGAINLDQLKAPTPLLERCCIIGQHSESDEDERRNWGFYFAHAPKLQWLEMRYVKISCSPLPYRFENLRDLLLWGTYPEEHVRRLATASSTTLQRLVMTECHQSQQCVSLQNLTVLRVYEVPPLVHLRFNAPRVHSLELKASILVRGLAPFLNQFVDRVTTLTVSGPHIPEHCLDVLQAWYNIENLICEEGNDTADWDSFFGHLAESPSVWPKLCCIRSDEGTGTQLRDGLVKLVHARSASVTEGDATENPPRPAKLVQVDIADSGAPA</sequence>
<keyword evidence="1" id="KW-0732">Signal</keyword>
<evidence type="ECO:0000256" key="1">
    <source>
        <dbReference type="SAM" id="SignalP"/>
    </source>
</evidence>
<keyword evidence="3" id="KW-1185">Reference proteome</keyword>
<feature type="signal peptide" evidence="1">
    <location>
        <begin position="1"/>
        <end position="17"/>
    </location>
</feature>
<name>A0A165KUA4_EXIGL</name>
<evidence type="ECO:0000313" key="3">
    <source>
        <dbReference type="Proteomes" id="UP000077266"/>
    </source>
</evidence>
<dbReference type="Proteomes" id="UP000077266">
    <property type="component" value="Unassembled WGS sequence"/>
</dbReference>
<proteinExistence type="predicted"/>
<dbReference type="SUPFAM" id="SSF52047">
    <property type="entry name" value="RNI-like"/>
    <property type="match status" value="1"/>
</dbReference>
<organism evidence="2 3">
    <name type="scientific">Exidia glandulosa HHB12029</name>
    <dbReference type="NCBI Taxonomy" id="1314781"/>
    <lineage>
        <taxon>Eukaryota</taxon>
        <taxon>Fungi</taxon>
        <taxon>Dikarya</taxon>
        <taxon>Basidiomycota</taxon>
        <taxon>Agaricomycotina</taxon>
        <taxon>Agaricomycetes</taxon>
        <taxon>Auriculariales</taxon>
        <taxon>Exidiaceae</taxon>
        <taxon>Exidia</taxon>
    </lineage>
</organism>
<protein>
    <recommendedName>
        <fullName evidence="4">F-box domain-containing protein</fullName>
    </recommendedName>
</protein>
<gene>
    <name evidence="2" type="ORF">EXIGLDRAFT_764980</name>
</gene>